<dbReference type="AlphaFoldDB" id="A0A8K0WZ19"/>
<comment type="caution">
    <text evidence="1">The sequence shown here is derived from an EMBL/GenBank/DDBJ whole genome shotgun (WGS) entry which is preliminary data.</text>
</comment>
<sequence length="293" mass="32357">MAVKFSPASRCQKYRSGLAHDGEYFSKLTQRGHQANMFIQGDVRPSATGYTLSMPTFINRSWYTRGYKRAGLQGVIGRLFSHLASLIASSTRLLLATDKYIDLSEAEPKEHHTMSMIMAISTLHGKENLMTSDRLSIFANLTGYEYHLDVEALVKAHPTISFSACALALSFANGDLGWLTDPFIFSQPSTPEASCPSWLPPSKPMDVLETLRPYVRNKLATIGNPCVVVDGTLVLRGIVWDVQMCNDLTPLQSIIQDHLKTCQENPSAATDIGKIVLKATLQHLLQQGNEEVA</sequence>
<dbReference type="EMBL" id="JAGPNK010000001">
    <property type="protein sequence ID" value="KAH7329461.1"/>
    <property type="molecule type" value="Genomic_DNA"/>
</dbReference>
<proteinExistence type="predicted"/>
<reference evidence="1" key="1">
    <citation type="journal article" date="2021" name="Nat. Commun.">
        <title>Genetic determinants of endophytism in the Arabidopsis root mycobiome.</title>
        <authorList>
            <person name="Mesny F."/>
            <person name="Miyauchi S."/>
            <person name="Thiergart T."/>
            <person name="Pickel B."/>
            <person name="Atanasova L."/>
            <person name="Karlsson M."/>
            <person name="Huettel B."/>
            <person name="Barry K.W."/>
            <person name="Haridas S."/>
            <person name="Chen C."/>
            <person name="Bauer D."/>
            <person name="Andreopoulos W."/>
            <person name="Pangilinan J."/>
            <person name="LaButti K."/>
            <person name="Riley R."/>
            <person name="Lipzen A."/>
            <person name="Clum A."/>
            <person name="Drula E."/>
            <person name="Henrissat B."/>
            <person name="Kohler A."/>
            <person name="Grigoriev I.V."/>
            <person name="Martin F.M."/>
            <person name="Hacquard S."/>
        </authorList>
    </citation>
    <scope>NUCLEOTIDE SEQUENCE</scope>
    <source>
        <strain evidence="1">MPI-CAGE-CH-0235</strain>
    </source>
</reference>
<accession>A0A8K0WZ19</accession>
<evidence type="ECO:0000313" key="2">
    <source>
        <dbReference type="Proteomes" id="UP000813444"/>
    </source>
</evidence>
<name>A0A8K0WZ19_9HYPO</name>
<dbReference type="OrthoDB" id="5395056at2759"/>
<gene>
    <name evidence="1" type="ORF">B0I35DRAFT_45390</name>
</gene>
<evidence type="ECO:0000313" key="1">
    <source>
        <dbReference type="EMBL" id="KAH7329461.1"/>
    </source>
</evidence>
<keyword evidence="2" id="KW-1185">Reference proteome</keyword>
<protein>
    <submittedName>
        <fullName evidence="1">Uncharacterized protein</fullName>
    </submittedName>
</protein>
<dbReference type="Proteomes" id="UP000813444">
    <property type="component" value="Unassembled WGS sequence"/>
</dbReference>
<organism evidence="1 2">
    <name type="scientific">Stachybotrys elegans</name>
    <dbReference type="NCBI Taxonomy" id="80388"/>
    <lineage>
        <taxon>Eukaryota</taxon>
        <taxon>Fungi</taxon>
        <taxon>Dikarya</taxon>
        <taxon>Ascomycota</taxon>
        <taxon>Pezizomycotina</taxon>
        <taxon>Sordariomycetes</taxon>
        <taxon>Hypocreomycetidae</taxon>
        <taxon>Hypocreales</taxon>
        <taxon>Stachybotryaceae</taxon>
        <taxon>Stachybotrys</taxon>
    </lineage>
</organism>